<dbReference type="GeneID" id="87933370"/>
<feature type="domain" description="Cyanovirin-N" evidence="2">
    <location>
        <begin position="34"/>
        <end position="141"/>
    </location>
</feature>
<dbReference type="SUPFAM" id="SSF51322">
    <property type="entry name" value="Cyanovirin-N"/>
    <property type="match status" value="1"/>
</dbReference>
<gene>
    <name evidence="3" type="ORF">QC763_504325</name>
</gene>
<dbReference type="RefSeq" id="XP_062764274.1">
    <property type="nucleotide sequence ID" value="XM_062913027.1"/>
</dbReference>
<feature type="signal peptide" evidence="1">
    <location>
        <begin position="1"/>
        <end position="22"/>
    </location>
</feature>
<name>A0ABR0H8D6_9PEZI</name>
<feature type="chain" id="PRO_5047324203" description="Cyanovirin-N domain-containing protein" evidence="1">
    <location>
        <begin position="23"/>
        <end position="207"/>
    </location>
</feature>
<evidence type="ECO:0000256" key="1">
    <source>
        <dbReference type="SAM" id="SignalP"/>
    </source>
</evidence>
<reference evidence="3 4" key="1">
    <citation type="journal article" date="2023" name="bioRxiv">
        <title>High-quality genome assemblies of four members of thePodospora anserinaspecies complex.</title>
        <authorList>
            <person name="Ament-Velasquez S.L."/>
            <person name="Vogan A.A."/>
            <person name="Wallerman O."/>
            <person name="Hartmann F."/>
            <person name="Gautier V."/>
            <person name="Silar P."/>
            <person name="Giraud T."/>
            <person name="Johannesson H."/>
        </authorList>
    </citation>
    <scope>NUCLEOTIDE SEQUENCE [LARGE SCALE GENOMIC DNA]</scope>
    <source>
        <strain evidence="3 4">CBS 411.78</strain>
    </source>
</reference>
<dbReference type="InterPro" id="IPR011058">
    <property type="entry name" value="Cyanovirin-N"/>
</dbReference>
<keyword evidence="1" id="KW-0732">Signal</keyword>
<dbReference type="EMBL" id="JAFFHB010000007">
    <property type="protein sequence ID" value="KAK4664308.1"/>
    <property type="molecule type" value="Genomic_DNA"/>
</dbReference>
<evidence type="ECO:0000313" key="4">
    <source>
        <dbReference type="Proteomes" id="UP001326199"/>
    </source>
</evidence>
<proteinExistence type="predicted"/>
<dbReference type="Pfam" id="PF08881">
    <property type="entry name" value="CVNH"/>
    <property type="match status" value="1"/>
</dbReference>
<accession>A0ABR0H8D6</accession>
<sequence>MFASVNTLAIGLFALTTSLTSAQGGPGFEKFHDFSKTCTNITLDGYGLSADCTPLDPSKPLVKNPVTVLDFCVGFNDITMKLAASIYGKLSRDCDKCILTADPGAILQCECEFWDTNEEKYAIKNVTGDLDTVFTNYDGTMSCVGTETESTPDDWTTTLIPTAFPTTLLPRILKSEPSRNEMDSDIWKQGGKVRLCWTHINQTVFGA</sequence>
<evidence type="ECO:0000259" key="2">
    <source>
        <dbReference type="Pfam" id="PF08881"/>
    </source>
</evidence>
<dbReference type="Proteomes" id="UP001326199">
    <property type="component" value="Unassembled WGS sequence"/>
</dbReference>
<keyword evidence="4" id="KW-1185">Reference proteome</keyword>
<dbReference type="InterPro" id="IPR036673">
    <property type="entry name" value="Cyanovirin-N_sf"/>
</dbReference>
<protein>
    <recommendedName>
        <fullName evidence="2">Cyanovirin-N domain-containing protein</fullName>
    </recommendedName>
</protein>
<organism evidence="3 4">
    <name type="scientific">Podospora pseudopauciseta</name>
    <dbReference type="NCBI Taxonomy" id="2093780"/>
    <lineage>
        <taxon>Eukaryota</taxon>
        <taxon>Fungi</taxon>
        <taxon>Dikarya</taxon>
        <taxon>Ascomycota</taxon>
        <taxon>Pezizomycotina</taxon>
        <taxon>Sordariomycetes</taxon>
        <taxon>Sordariomycetidae</taxon>
        <taxon>Sordariales</taxon>
        <taxon>Podosporaceae</taxon>
        <taxon>Podospora</taxon>
    </lineage>
</organism>
<comment type="caution">
    <text evidence="3">The sequence shown here is derived from an EMBL/GenBank/DDBJ whole genome shotgun (WGS) entry which is preliminary data.</text>
</comment>
<dbReference type="Gene3D" id="2.30.60.10">
    <property type="entry name" value="Cyanovirin-N"/>
    <property type="match status" value="1"/>
</dbReference>
<evidence type="ECO:0000313" key="3">
    <source>
        <dbReference type="EMBL" id="KAK4664308.1"/>
    </source>
</evidence>